<dbReference type="PRINTS" id="PR00463">
    <property type="entry name" value="EP450I"/>
</dbReference>
<dbReference type="EMBL" id="JAJJMA010221870">
    <property type="protein sequence ID" value="MCL7041258.1"/>
    <property type="molecule type" value="Genomic_DNA"/>
</dbReference>
<protein>
    <recommendedName>
        <fullName evidence="16">Cytochrome P450</fullName>
    </recommendedName>
</protein>
<comment type="similarity">
    <text evidence="3 13">Belongs to the cytochrome P450 family.</text>
</comment>
<comment type="caution">
    <text evidence="14">The sequence shown here is derived from an EMBL/GenBank/DDBJ whole genome shotgun (WGS) entry which is preliminary data.</text>
</comment>
<evidence type="ECO:0000313" key="15">
    <source>
        <dbReference type="Proteomes" id="UP001177140"/>
    </source>
</evidence>
<dbReference type="GO" id="GO:0033075">
    <property type="term" value="P:isoquinoline alkaloid biosynthetic process"/>
    <property type="evidence" value="ECO:0007669"/>
    <property type="project" value="UniProtKB-ARBA"/>
</dbReference>
<evidence type="ECO:0000256" key="3">
    <source>
        <dbReference type="ARBA" id="ARBA00010617"/>
    </source>
</evidence>
<feature type="binding site" description="axial binding residue" evidence="12">
    <location>
        <position position="501"/>
    </location>
    <ligand>
        <name>heme</name>
        <dbReference type="ChEBI" id="CHEBI:30413"/>
    </ligand>
    <ligandPart>
        <name>Fe</name>
        <dbReference type="ChEBI" id="CHEBI:18248"/>
    </ligandPart>
</feature>
<evidence type="ECO:0000256" key="9">
    <source>
        <dbReference type="ARBA" id="ARBA00023004"/>
    </source>
</evidence>
<evidence type="ECO:0000256" key="11">
    <source>
        <dbReference type="ARBA" id="ARBA00023136"/>
    </source>
</evidence>
<dbReference type="PANTHER" id="PTHR47944:SF4">
    <property type="entry name" value="OS09G0441700 PROTEIN"/>
    <property type="match status" value="1"/>
</dbReference>
<dbReference type="GO" id="GO:0005506">
    <property type="term" value="F:iron ion binding"/>
    <property type="evidence" value="ECO:0007669"/>
    <property type="project" value="InterPro"/>
</dbReference>
<dbReference type="AlphaFoldDB" id="A0AA41VHI9"/>
<evidence type="ECO:0000256" key="2">
    <source>
        <dbReference type="ARBA" id="ARBA00004167"/>
    </source>
</evidence>
<comment type="cofactor">
    <cofactor evidence="1 12">
        <name>heme</name>
        <dbReference type="ChEBI" id="CHEBI:30413"/>
    </cofactor>
</comment>
<evidence type="ECO:0000256" key="13">
    <source>
        <dbReference type="RuleBase" id="RU000461"/>
    </source>
</evidence>
<gene>
    <name evidence="14" type="ORF">MKW94_013978</name>
</gene>
<sequence>MASKCIFLFPNIISLWLDSFTSFTKIPLSINLLLHILTSILLVSAIKFMFSTLRKPSTMSTYAPLPPGPTPWPIVGCLPKLLLNKPAPRWILSLMREMHTEIACIRLGNVHVMSVTSPELAREFLKTNDALYASRPLSMAAEYMTRGYLTTTLMPVGNQWKKMKRVLTSEVLTLARLEWLLEKRNKEAKNLLFFLYNQCISANSIEGGAVVDLRLATRHYAANVVRQMIFGKRYFGEGRQDGGPGVEEIQHVDTIFESISLVYTFCIADYLPYLRWFDFEGHEKMMKKAMKTLDKYHDPLIEKRIQHHRDMKSEMAMERKEPRDLLDVFILLEADGKPLLSTEEIKAQVTELFYISIDNASNASEWAVAEMTNQPDVLRKAVEELDAVVGKDRLVQESDCPKLNFVKACAREAMRLHPLATFIPTHMATSDGIVGGYSIPKGSHVMLSRYGIGRNPRIWDEPLKFMPERHLKIENNGSFANVDLTQPDLTYISFSTGRRGCPAVPLGSELTIMLLATLLQGFDWSAPPNDQPLIDLSECADSHSMAKPFAHAKPRLPPHIYTSVKM</sequence>
<keyword evidence="10 13" id="KW-0503">Monooxygenase</keyword>
<evidence type="ECO:0000256" key="8">
    <source>
        <dbReference type="ARBA" id="ARBA00023002"/>
    </source>
</evidence>
<evidence type="ECO:0000313" key="14">
    <source>
        <dbReference type="EMBL" id="MCL7041258.1"/>
    </source>
</evidence>
<evidence type="ECO:0000256" key="10">
    <source>
        <dbReference type="ARBA" id="ARBA00023033"/>
    </source>
</evidence>
<dbReference type="PANTHER" id="PTHR47944">
    <property type="entry name" value="CYTOCHROME P450 98A9"/>
    <property type="match status" value="1"/>
</dbReference>
<dbReference type="GO" id="GO:0020037">
    <property type="term" value="F:heme binding"/>
    <property type="evidence" value="ECO:0007669"/>
    <property type="project" value="InterPro"/>
</dbReference>
<dbReference type="PROSITE" id="PS00086">
    <property type="entry name" value="CYTOCHROME_P450"/>
    <property type="match status" value="1"/>
</dbReference>
<evidence type="ECO:0000256" key="1">
    <source>
        <dbReference type="ARBA" id="ARBA00001971"/>
    </source>
</evidence>
<keyword evidence="11" id="KW-0472">Membrane</keyword>
<keyword evidence="7" id="KW-1133">Transmembrane helix</keyword>
<evidence type="ECO:0008006" key="16">
    <source>
        <dbReference type="Google" id="ProtNLM"/>
    </source>
</evidence>
<dbReference type="InterPro" id="IPR002401">
    <property type="entry name" value="Cyt_P450_E_grp-I"/>
</dbReference>
<dbReference type="Proteomes" id="UP001177140">
    <property type="component" value="Unassembled WGS sequence"/>
</dbReference>
<proteinExistence type="inferred from homology"/>
<keyword evidence="6 12" id="KW-0479">Metal-binding</keyword>
<dbReference type="GO" id="GO:0016020">
    <property type="term" value="C:membrane"/>
    <property type="evidence" value="ECO:0007669"/>
    <property type="project" value="UniProtKB-SubCell"/>
</dbReference>
<accession>A0AA41VHI9</accession>
<dbReference type="GO" id="GO:0004497">
    <property type="term" value="F:monooxygenase activity"/>
    <property type="evidence" value="ECO:0007669"/>
    <property type="project" value="UniProtKB-KW"/>
</dbReference>
<evidence type="ECO:0000256" key="12">
    <source>
        <dbReference type="PIRSR" id="PIRSR602401-1"/>
    </source>
</evidence>
<comment type="subcellular location">
    <subcellularLocation>
        <location evidence="2">Membrane</location>
        <topology evidence="2">Single-pass membrane protein</topology>
    </subcellularLocation>
</comment>
<keyword evidence="5" id="KW-0812">Transmembrane</keyword>
<keyword evidence="4 12" id="KW-0349">Heme</keyword>
<keyword evidence="9 12" id="KW-0408">Iron</keyword>
<evidence type="ECO:0000256" key="4">
    <source>
        <dbReference type="ARBA" id="ARBA00022617"/>
    </source>
</evidence>
<dbReference type="InterPro" id="IPR001128">
    <property type="entry name" value="Cyt_P450"/>
</dbReference>
<reference evidence="14" key="1">
    <citation type="submission" date="2022-03" db="EMBL/GenBank/DDBJ databases">
        <title>A functionally conserved STORR gene fusion in Papaver species that diverged 16.8 million years ago.</title>
        <authorList>
            <person name="Catania T."/>
        </authorList>
    </citation>
    <scope>NUCLEOTIDE SEQUENCE</scope>
    <source>
        <strain evidence="14">S-191538</strain>
    </source>
</reference>
<keyword evidence="8 13" id="KW-0560">Oxidoreductase</keyword>
<dbReference type="InterPro" id="IPR036396">
    <property type="entry name" value="Cyt_P450_sf"/>
</dbReference>
<evidence type="ECO:0000256" key="7">
    <source>
        <dbReference type="ARBA" id="ARBA00022989"/>
    </source>
</evidence>
<evidence type="ECO:0000256" key="6">
    <source>
        <dbReference type="ARBA" id="ARBA00022723"/>
    </source>
</evidence>
<dbReference type="GO" id="GO:0016717">
    <property type="term" value="F:oxidoreductase activity, acting on paired donors, with oxidation of a pair of donors resulting in the reduction of molecular oxygen to two molecules of water"/>
    <property type="evidence" value="ECO:0007669"/>
    <property type="project" value="UniProtKB-ARBA"/>
</dbReference>
<organism evidence="14 15">
    <name type="scientific">Papaver nudicaule</name>
    <name type="common">Iceland poppy</name>
    <dbReference type="NCBI Taxonomy" id="74823"/>
    <lineage>
        <taxon>Eukaryota</taxon>
        <taxon>Viridiplantae</taxon>
        <taxon>Streptophyta</taxon>
        <taxon>Embryophyta</taxon>
        <taxon>Tracheophyta</taxon>
        <taxon>Spermatophyta</taxon>
        <taxon>Magnoliopsida</taxon>
        <taxon>Ranunculales</taxon>
        <taxon>Papaveraceae</taxon>
        <taxon>Papaveroideae</taxon>
        <taxon>Papaver</taxon>
    </lineage>
</organism>
<keyword evidence="15" id="KW-1185">Reference proteome</keyword>
<dbReference type="Gene3D" id="1.10.630.10">
    <property type="entry name" value="Cytochrome P450"/>
    <property type="match status" value="1"/>
</dbReference>
<name>A0AA41VHI9_PAPNU</name>
<dbReference type="Pfam" id="PF00067">
    <property type="entry name" value="p450"/>
    <property type="match status" value="1"/>
</dbReference>
<dbReference type="SUPFAM" id="SSF48264">
    <property type="entry name" value="Cytochrome P450"/>
    <property type="match status" value="1"/>
</dbReference>
<evidence type="ECO:0000256" key="5">
    <source>
        <dbReference type="ARBA" id="ARBA00022692"/>
    </source>
</evidence>
<dbReference type="InterPro" id="IPR017972">
    <property type="entry name" value="Cyt_P450_CS"/>
</dbReference>